<protein>
    <submittedName>
        <fullName evidence="3">Uncharacterized protein</fullName>
    </submittedName>
</protein>
<dbReference type="EMBL" id="JAWZYT010000576">
    <property type="protein sequence ID" value="KAK4321580.1"/>
    <property type="molecule type" value="Genomic_DNA"/>
</dbReference>
<reference evidence="3" key="1">
    <citation type="submission" date="2023-11" db="EMBL/GenBank/DDBJ databases">
        <title>Genome assemblies of two species of porcelain crab, Petrolisthes cinctipes and Petrolisthes manimaculis (Anomura: Porcellanidae).</title>
        <authorList>
            <person name="Angst P."/>
        </authorList>
    </citation>
    <scope>NUCLEOTIDE SEQUENCE</scope>
    <source>
        <strain evidence="3">PB745_02</strain>
        <tissue evidence="3">Gill</tissue>
    </source>
</reference>
<name>A0AAE1Q8K7_9EUCA</name>
<dbReference type="Proteomes" id="UP001292094">
    <property type="component" value="Unassembled WGS sequence"/>
</dbReference>
<accession>A0AAE1Q8K7</accession>
<organism evidence="3 4">
    <name type="scientific">Petrolisthes manimaculis</name>
    <dbReference type="NCBI Taxonomy" id="1843537"/>
    <lineage>
        <taxon>Eukaryota</taxon>
        <taxon>Metazoa</taxon>
        <taxon>Ecdysozoa</taxon>
        <taxon>Arthropoda</taxon>
        <taxon>Crustacea</taxon>
        <taxon>Multicrustacea</taxon>
        <taxon>Malacostraca</taxon>
        <taxon>Eumalacostraca</taxon>
        <taxon>Eucarida</taxon>
        <taxon>Decapoda</taxon>
        <taxon>Pleocyemata</taxon>
        <taxon>Anomura</taxon>
        <taxon>Galatheoidea</taxon>
        <taxon>Porcellanidae</taxon>
        <taxon>Petrolisthes</taxon>
    </lineage>
</organism>
<evidence type="ECO:0000313" key="3">
    <source>
        <dbReference type="EMBL" id="KAK4321580.1"/>
    </source>
</evidence>
<evidence type="ECO:0000256" key="2">
    <source>
        <dbReference type="SAM" id="MobiDB-lite"/>
    </source>
</evidence>
<comment type="caution">
    <text evidence="3">The sequence shown here is derived from an EMBL/GenBank/DDBJ whole genome shotgun (WGS) entry which is preliminary data.</text>
</comment>
<proteinExistence type="predicted"/>
<feature type="compositionally biased region" description="Polar residues" evidence="2">
    <location>
        <begin position="44"/>
        <end position="56"/>
    </location>
</feature>
<evidence type="ECO:0000256" key="1">
    <source>
        <dbReference type="SAM" id="Coils"/>
    </source>
</evidence>
<sequence length="124" mass="14871">MIGRKIFRHKNKEKELENRMERIKIDRETVEETSYGVVLIKTDNNTLPSTQHTGGSRSRKKIHSRLDWPREPEDKIEDTGRPDRRRHITVAGREAPEEEHYQQKTDARRKLRGWRESVMQGRRK</sequence>
<feature type="compositionally biased region" description="Basic and acidic residues" evidence="2">
    <location>
        <begin position="94"/>
        <end position="108"/>
    </location>
</feature>
<feature type="coiled-coil region" evidence="1">
    <location>
        <begin position="6"/>
        <end position="33"/>
    </location>
</feature>
<feature type="region of interest" description="Disordered" evidence="2">
    <location>
        <begin position="44"/>
        <end position="124"/>
    </location>
</feature>
<feature type="compositionally biased region" description="Basic and acidic residues" evidence="2">
    <location>
        <begin position="64"/>
        <end position="82"/>
    </location>
</feature>
<dbReference type="AlphaFoldDB" id="A0AAE1Q8K7"/>
<evidence type="ECO:0000313" key="4">
    <source>
        <dbReference type="Proteomes" id="UP001292094"/>
    </source>
</evidence>
<keyword evidence="4" id="KW-1185">Reference proteome</keyword>
<keyword evidence="1" id="KW-0175">Coiled coil</keyword>
<gene>
    <name evidence="3" type="ORF">Pmani_007628</name>
</gene>